<protein>
    <submittedName>
        <fullName evidence="2">Uncharacterized protein</fullName>
    </submittedName>
</protein>
<dbReference type="EMBL" id="KB475300">
    <property type="protein sequence ID" value="EMP42352.1"/>
    <property type="molecule type" value="Genomic_DNA"/>
</dbReference>
<proteinExistence type="predicted"/>
<dbReference type="AlphaFoldDB" id="M7CMD2"/>
<dbReference type="Proteomes" id="UP000031443">
    <property type="component" value="Unassembled WGS sequence"/>
</dbReference>
<sequence>MLRASWKNQGYWRLNTLMNWRNQRDPLERPAPTGLEQRTPATGGNRERPNLRMRQVKHWNKLPREVVESPPLEIFKRRLDKYLSGMVKIILSPATSAGD</sequence>
<accession>M7CMD2</accession>
<evidence type="ECO:0000256" key="1">
    <source>
        <dbReference type="SAM" id="MobiDB-lite"/>
    </source>
</evidence>
<organism evidence="2 3">
    <name type="scientific">Chelonia mydas</name>
    <name type="common">Green sea-turtle</name>
    <name type="synonym">Chelonia agassizi</name>
    <dbReference type="NCBI Taxonomy" id="8469"/>
    <lineage>
        <taxon>Eukaryota</taxon>
        <taxon>Metazoa</taxon>
        <taxon>Chordata</taxon>
        <taxon>Craniata</taxon>
        <taxon>Vertebrata</taxon>
        <taxon>Euteleostomi</taxon>
        <taxon>Archelosauria</taxon>
        <taxon>Testudinata</taxon>
        <taxon>Testudines</taxon>
        <taxon>Cryptodira</taxon>
        <taxon>Durocryptodira</taxon>
        <taxon>Americhelydia</taxon>
        <taxon>Chelonioidea</taxon>
        <taxon>Cheloniidae</taxon>
        <taxon>Chelonia</taxon>
    </lineage>
</organism>
<evidence type="ECO:0000313" key="3">
    <source>
        <dbReference type="Proteomes" id="UP000031443"/>
    </source>
</evidence>
<feature type="region of interest" description="Disordered" evidence="1">
    <location>
        <begin position="22"/>
        <end position="50"/>
    </location>
</feature>
<evidence type="ECO:0000313" key="2">
    <source>
        <dbReference type="EMBL" id="EMP42352.1"/>
    </source>
</evidence>
<name>M7CMD2_CHEMY</name>
<keyword evidence="3" id="KW-1185">Reference proteome</keyword>
<reference evidence="3" key="1">
    <citation type="journal article" date="2013" name="Nat. Genet.">
        <title>The draft genomes of soft-shell turtle and green sea turtle yield insights into the development and evolution of the turtle-specific body plan.</title>
        <authorList>
            <person name="Wang Z."/>
            <person name="Pascual-Anaya J."/>
            <person name="Zadissa A."/>
            <person name="Li W."/>
            <person name="Niimura Y."/>
            <person name="Huang Z."/>
            <person name="Li C."/>
            <person name="White S."/>
            <person name="Xiong Z."/>
            <person name="Fang D."/>
            <person name="Wang B."/>
            <person name="Ming Y."/>
            <person name="Chen Y."/>
            <person name="Zheng Y."/>
            <person name="Kuraku S."/>
            <person name="Pignatelli M."/>
            <person name="Herrero J."/>
            <person name="Beal K."/>
            <person name="Nozawa M."/>
            <person name="Li Q."/>
            <person name="Wang J."/>
            <person name="Zhang H."/>
            <person name="Yu L."/>
            <person name="Shigenobu S."/>
            <person name="Wang J."/>
            <person name="Liu J."/>
            <person name="Flicek P."/>
            <person name="Searle S."/>
            <person name="Wang J."/>
            <person name="Kuratani S."/>
            <person name="Yin Y."/>
            <person name="Aken B."/>
            <person name="Zhang G."/>
            <person name="Irie N."/>
        </authorList>
    </citation>
    <scope>NUCLEOTIDE SEQUENCE [LARGE SCALE GENOMIC DNA]</scope>
</reference>
<gene>
    <name evidence="2" type="ORF">UY3_00381</name>
</gene>